<sequence>MRYLLSLSVFLIVSLNPAFAEWTGDNVEGMHSGMIINKFHSGQVDGKPYFCIEAFKPSTTITACSVKDTSIWGASYNTLYDQAMYYYTTGKRIRVYYAPDVWTNNSFVRALTANALVGFSTCISESSCFGPDRKKHKFTVH</sequence>
<dbReference type="RefSeq" id="WP_002209112.1">
    <property type="nucleotide sequence ID" value="NC_008150.1"/>
</dbReference>
<dbReference type="NCBIfam" id="NF038397">
    <property type="entry name" value="AB5_pltB_like"/>
    <property type="match status" value="1"/>
</dbReference>
<evidence type="ECO:0008006" key="4">
    <source>
        <dbReference type="Google" id="ProtNLM"/>
    </source>
</evidence>
<gene>
    <name evidence="2" type="ordered locus">YPA_3944</name>
</gene>
<dbReference type="Proteomes" id="UP000001971">
    <property type="component" value="Chromosome"/>
</dbReference>
<proteinExistence type="predicted"/>
<dbReference type="SMR" id="A0A0E1NY50"/>
<dbReference type="HOGENOM" id="CLU_151838_0_0_6"/>
<protein>
    <recommendedName>
        <fullName evidence="4">Subtilase cytotoxin subunit B</fullName>
    </recommendedName>
</protein>
<dbReference type="EMBL" id="CP000308">
    <property type="protein sequence ID" value="ABG15905.1"/>
    <property type="molecule type" value="Genomic_DNA"/>
</dbReference>
<evidence type="ECO:0000313" key="2">
    <source>
        <dbReference type="EMBL" id="ABG15905.1"/>
    </source>
</evidence>
<dbReference type="PATRIC" id="fig|360102.15.peg.2545"/>
<dbReference type="AlphaFoldDB" id="A0A0E1NY50"/>
<dbReference type="KEGG" id="ypa:YPA_3944"/>
<dbReference type="SUPFAM" id="SSF50203">
    <property type="entry name" value="Bacterial enterotoxins"/>
    <property type="match status" value="1"/>
</dbReference>
<organism evidence="2 3">
    <name type="scientific">Yersinia pestis bv. Antiqua (strain Antiqua)</name>
    <dbReference type="NCBI Taxonomy" id="360102"/>
    <lineage>
        <taxon>Bacteria</taxon>
        <taxon>Pseudomonadati</taxon>
        <taxon>Pseudomonadota</taxon>
        <taxon>Gammaproteobacteria</taxon>
        <taxon>Enterobacterales</taxon>
        <taxon>Yersiniaceae</taxon>
        <taxon>Yersinia</taxon>
    </lineage>
</organism>
<feature type="chain" id="PRO_5010416384" description="Subtilase cytotoxin subunit B" evidence="1">
    <location>
        <begin position="21"/>
        <end position="141"/>
    </location>
</feature>
<accession>A0A0E1NY50</accession>
<evidence type="ECO:0000256" key="1">
    <source>
        <dbReference type="SAM" id="SignalP"/>
    </source>
</evidence>
<keyword evidence="1" id="KW-0732">Signal</keyword>
<dbReference type="GeneID" id="57974270"/>
<dbReference type="InterPro" id="IPR008992">
    <property type="entry name" value="Enterotoxin"/>
</dbReference>
<name>A0A0E1NY50_YERPA</name>
<evidence type="ECO:0000313" key="3">
    <source>
        <dbReference type="Proteomes" id="UP000001971"/>
    </source>
</evidence>
<dbReference type="Gene3D" id="2.40.50.110">
    <property type="match status" value="1"/>
</dbReference>
<dbReference type="NCBIfam" id="NF011800">
    <property type="entry name" value="PRK15265.1"/>
    <property type="match status" value="1"/>
</dbReference>
<reference evidence="2 3" key="1">
    <citation type="journal article" date="2006" name="J. Bacteriol.">
        <title>Complete genome sequence of Yersinia pestis strains Antiqua and Nepal516: evidence of gene reduction in an emerging pathogen.</title>
        <authorList>
            <person name="Chain P.S."/>
            <person name="Hu P."/>
            <person name="Malfatti S.A."/>
            <person name="Radnedge L."/>
            <person name="Larimer F."/>
            <person name="Vergez L.M."/>
            <person name="Worsham P."/>
            <person name="Chu M.C."/>
            <person name="Andersen G.L."/>
        </authorList>
    </citation>
    <scope>NUCLEOTIDE SEQUENCE [LARGE SCALE GENOMIC DNA]</scope>
    <source>
        <strain evidence="2 3">Antiqua</strain>
    </source>
</reference>
<feature type="signal peptide" evidence="1">
    <location>
        <begin position="1"/>
        <end position="20"/>
    </location>
</feature>